<dbReference type="CDD" id="cd01948">
    <property type="entry name" value="EAL"/>
    <property type="match status" value="1"/>
</dbReference>
<dbReference type="Gene3D" id="3.20.20.450">
    <property type="entry name" value="EAL domain"/>
    <property type="match status" value="1"/>
</dbReference>
<evidence type="ECO:0000313" key="3">
    <source>
        <dbReference type="Proteomes" id="UP000215224"/>
    </source>
</evidence>
<evidence type="ECO:0000313" key="2">
    <source>
        <dbReference type="EMBL" id="AST91035.1"/>
    </source>
</evidence>
<dbReference type="PROSITE" id="PS50883">
    <property type="entry name" value="EAL"/>
    <property type="match status" value="1"/>
</dbReference>
<proteinExistence type="predicted"/>
<keyword evidence="3" id="KW-1185">Reference proteome</keyword>
<reference evidence="2 3" key="1">
    <citation type="submission" date="2016-12" db="EMBL/GenBank/DDBJ databases">
        <title>The whole genome sequencing and assembly of Bacillus cohnii DSM 6307T strain.</title>
        <authorList>
            <person name="Lee Y.-J."/>
            <person name="Yi H."/>
            <person name="Bahn Y.-S."/>
            <person name="Kim J.F."/>
            <person name="Lee D.-W."/>
        </authorList>
    </citation>
    <scope>NUCLEOTIDE SEQUENCE [LARGE SCALE GENOMIC DNA]</scope>
    <source>
        <strain evidence="2 3">DSM 6307</strain>
    </source>
</reference>
<dbReference type="GO" id="GO:0071111">
    <property type="term" value="F:cyclic-guanylate-specific phosphodiesterase activity"/>
    <property type="evidence" value="ECO:0007669"/>
    <property type="project" value="InterPro"/>
</dbReference>
<dbReference type="InterPro" id="IPR050706">
    <property type="entry name" value="Cyclic-di-GMP_PDE-like"/>
</dbReference>
<dbReference type="SUPFAM" id="SSF141868">
    <property type="entry name" value="EAL domain-like"/>
    <property type="match status" value="1"/>
</dbReference>
<gene>
    <name evidence="2" type="ORF">BC6307_06950</name>
</gene>
<dbReference type="KEGG" id="bcoh:BC6307_06950"/>
<evidence type="ECO:0000259" key="1">
    <source>
        <dbReference type="PROSITE" id="PS50883"/>
    </source>
</evidence>
<dbReference type="InterPro" id="IPR001633">
    <property type="entry name" value="EAL_dom"/>
</dbReference>
<sequence>MGCQSCVIGEIYFEVKMEGQYNSKILERITSYLENHHSSIDQNNNTWKIKETVLKELFDFSKDMMDQRDIYFRIESEQNWKSFHEAEAIFEQQWIDDVIKNELITFFFQPIITAKKEIFAYEMLARFRDEEGKIVSPSNIFRAAKERGRLYALDRVCRLNAIKASRAVDEKVFINFIPTSIYSPEYCLKSTVNLANSLGLNPSKFVFEVVETEKVDDIDHLKSILTFYKEKGFQYALDDVGEGYSTINLLADLKPHYMKLDLKYVQGVAETVEKQRVAEKFLKKALEIGSIPLAEGIENKEDFEWLKDIGYQLFQGYYFGKPSPKPLKYV</sequence>
<name>A0A223KNE8_9BACI</name>
<dbReference type="PANTHER" id="PTHR33121">
    <property type="entry name" value="CYCLIC DI-GMP PHOSPHODIESTERASE PDEF"/>
    <property type="match status" value="1"/>
</dbReference>
<dbReference type="RefSeq" id="WP_066411316.1">
    <property type="nucleotide sequence ID" value="NZ_CP018866.1"/>
</dbReference>
<dbReference type="STRING" id="1314751.GCA_001591425_00378"/>
<protein>
    <submittedName>
        <fullName evidence="2">Diguanylate phosphodiesterase</fullName>
    </submittedName>
</protein>
<dbReference type="Pfam" id="PF00563">
    <property type="entry name" value="EAL"/>
    <property type="match status" value="1"/>
</dbReference>
<dbReference type="Proteomes" id="UP000215224">
    <property type="component" value="Chromosome"/>
</dbReference>
<dbReference type="EMBL" id="CP018866">
    <property type="protein sequence ID" value="AST91035.1"/>
    <property type="molecule type" value="Genomic_DNA"/>
</dbReference>
<feature type="domain" description="EAL" evidence="1">
    <location>
        <begin position="87"/>
        <end position="330"/>
    </location>
</feature>
<accession>A0A223KNE8</accession>
<dbReference type="PANTHER" id="PTHR33121:SF70">
    <property type="entry name" value="SIGNALING PROTEIN YKOW"/>
    <property type="match status" value="1"/>
</dbReference>
<dbReference type="AlphaFoldDB" id="A0A223KNE8"/>
<organism evidence="2 3">
    <name type="scientific">Sutcliffiella cohnii</name>
    <dbReference type="NCBI Taxonomy" id="33932"/>
    <lineage>
        <taxon>Bacteria</taxon>
        <taxon>Bacillati</taxon>
        <taxon>Bacillota</taxon>
        <taxon>Bacilli</taxon>
        <taxon>Bacillales</taxon>
        <taxon>Bacillaceae</taxon>
        <taxon>Sutcliffiella</taxon>
    </lineage>
</organism>
<dbReference type="InterPro" id="IPR035919">
    <property type="entry name" value="EAL_sf"/>
</dbReference>
<dbReference type="SMART" id="SM00052">
    <property type="entry name" value="EAL"/>
    <property type="match status" value="1"/>
</dbReference>